<comment type="caution">
    <text evidence="1">The sequence shown here is derived from an EMBL/GenBank/DDBJ whole genome shotgun (WGS) entry which is preliminary data.</text>
</comment>
<dbReference type="AlphaFoldDB" id="A0A921Z8N9"/>
<dbReference type="EMBL" id="JH668436">
    <property type="protein sequence ID" value="KAG6453045.1"/>
    <property type="molecule type" value="Genomic_DNA"/>
</dbReference>
<evidence type="ECO:0000313" key="1">
    <source>
        <dbReference type="EMBL" id="KAG6453045.1"/>
    </source>
</evidence>
<accession>A0A921Z8N9</accession>
<dbReference type="Proteomes" id="UP000791440">
    <property type="component" value="Unassembled WGS sequence"/>
</dbReference>
<organism evidence="1 2">
    <name type="scientific">Manduca sexta</name>
    <name type="common">Tobacco hawkmoth</name>
    <name type="synonym">Tobacco hornworm</name>
    <dbReference type="NCBI Taxonomy" id="7130"/>
    <lineage>
        <taxon>Eukaryota</taxon>
        <taxon>Metazoa</taxon>
        <taxon>Ecdysozoa</taxon>
        <taxon>Arthropoda</taxon>
        <taxon>Hexapoda</taxon>
        <taxon>Insecta</taxon>
        <taxon>Pterygota</taxon>
        <taxon>Neoptera</taxon>
        <taxon>Endopterygota</taxon>
        <taxon>Lepidoptera</taxon>
        <taxon>Glossata</taxon>
        <taxon>Ditrysia</taxon>
        <taxon>Bombycoidea</taxon>
        <taxon>Sphingidae</taxon>
        <taxon>Sphinginae</taxon>
        <taxon>Sphingini</taxon>
        <taxon>Manduca</taxon>
    </lineage>
</organism>
<proteinExistence type="predicted"/>
<keyword evidence="2" id="KW-1185">Reference proteome</keyword>
<gene>
    <name evidence="1" type="ORF">O3G_MSEX007945</name>
</gene>
<reference evidence="1" key="2">
    <citation type="submission" date="2020-12" db="EMBL/GenBank/DDBJ databases">
        <authorList>
            <person name="Kanost M."/>
        </authorList>
    </citation>
    <scope>NUCLEOTIDE SEQUENCE</scope>
</reference>
<protein>
    <submittedName>
        <fullName evidence="1">Uncharacterized protein</fullName>
    </submittedName>
</protein>
<evidence type="ECO:0000313" key="2">
    <source>
        <dbReference type="Proteomes" id="UP000791440"/>
    </source>
</evidence>
<reference evidence="1" key="1">
    <citation type="journal article" date="2016" name="Insect Biochem. Mol. Biol.">
        <title>Multifaceted biological insights from a draft genome sequence of the tobacco hornworm moth, Manduca sexta.</title>
        <authorList>
            <person name="Kanost M.R."/>
            <person name="Arrese E.L."/>
            <person name="Cao X."/>
            <person name="Chen Y.R."/>
            <person name="Chellapilla S."/>
            <person name="Goldsmith M.R."/>
            <person name="Grosse-Wilde E."/>
            <person name="Heckel D.G."/>
            <person name="Herndon N."/>
            <person name="Jiang H."/>
            <person name="Papanicolaou A."/>
            <person name="Qu J."/>
            <person name="Soulages J.L."/>
            <person name="Vogel H."/>
            <person name="Walters J."/>
            <person name="Waterhouse R.M."/>
            <person name="Ahn S.J."/>
            <person name="Almeida F.C."/>
            <person name="An C."/>
            <person name="Aqrawi P."/>
            <person name="Bretschneider A."/>
            <person name="Bryant W.B."/>
            <person name="Bucks S."/>
            <person name="Chao H."/>
            <person name="Chevignon G."/>
            <person name="Christen J.M."/>
            <person name="Clarke D.F."/>
            <person name="Dittmer N.T."/>
            <person name="Ferguson L.C.F."/>
            <person name="Garavelou S."/>
            <person name="Gordon K.H.J."/>
            <person name="Gunaratna R.T."/>
            <person name="Han Y."/>
            <person name="Hauser F."/>
            <person name="He Y."/>
            <person name="Heidel-Fischer H."/>
            <person name="Hirsh A."/>
            <person name="Hu Y."/>
            <person name="Jiang H."/>
            <person name="Kalra D."/>
            <person name="Klinner C."/>
            <person name="Konig C."/>
            <person name="Kovar C."/>
            <person name="Kroll A.R."/>
            <person name="Kuwar S.S."/>
            <person name="Lee S.L."/>
            <person name="Lehman R."/>
            <person name="Li K."/>
            <person name="Li Z."/>
            <person name="Liang H."/>
            <person name="Lovelace S."/>
            <person name="Lu Z."/>
            <person name="Mansfield J.H."/>
            <person name="McCulloch K.J."/>
            <person name="Mathew T."/>
            <person name="Morton B."/>
            <person name="Muzny D.M."/>
            <person name="Neunemann D."/>
            <person name="Ongeri F."/>
            <person name="Pauchet Y."/>
            <person name="Pu L.L."/>
            <person name="Pyrousis I."/>
            <person name="Rao X.J."/>
            <person name="Redding A."/>
            <person name="Roesel C."/>
            <person name="Sanchez-Gracia A."/>
            <person name="Schaack S."/>
            <person name="Shukla A."/>
            <person name="Tetreau G."/>
            <person name="Wang Y."/>
            <person name="Xiong G.H."/>
            <person name="Traut W."/>
            <person name="Walsh T.K."/>
            <person name="Worley K.C."/>
            <person name="Wu D."/>
            <person name="Wu W."/>
            <person name="Wu Y.Q."/>
            <person name="Zhang X."/>
            <person name="Zou Z."/>
            <person name="Zucker H."/>
            <person name="Briscoe A.D."/>
            <person name="Burmester T."/>
            <person name="Clem R.J."/>
            <person name="Feyereisen R."/>
            <person name="Grimmelikhuijzen C.J.P."/>
            <person name="Hamodrakas S.J."/>
            <person name="Hansson B.S."/>
            <person name="Huguet E."/>
            <person name="Jermiin L.S."/>
            <person name="Lan Q."/>
            <person name="Lehman H.K."/>
            <person name="Lorenzen M."/>
            <person name="Merzendorfer H."/>
            <person name="Michalopoulos I."/>
            <person name="Morton D.B."/>
            <person name="Muthukrishnan S."/>
            <person name="Oakeshott J.G."/>
            <person name="Palmer W."/>
            <person name="Park Y."/>
            <person name="Passarelli A.L."/>
            <person name="Rozas J."/>
            <person name="Schwartz L.M."/>
            <person name="Smith W."/>
            <person name="Southgate A."/>
            <person name="Vilcinskas A."/>
            <person name="Vogt R."/>
            <person name="Wang P."/>
            <person name="Werren J."/>
            <person name="Yu X.Q."/>
            <person name="Zhou J.J."/>
            <person name="Brown S.J."/>
            <person name="Scherer S.E."/>
            <person name="Richards S."/>
            <person name="Blissard G.W."/>
        </authorList>
    </citation>
    <scope>NUCLEOTIDE SEQUENCE</scope>
</reference>
<name>A0A921Z8N9_MANSE</name>
<sequence length="112" mass="13510">MVIYWQKQKETAIDCYSSKESVNLFCLNNFIVEGVLINQLAVTTMYFYNLYIRKCRLYGLVFSKVLKKCHAWQKYLKIDKNVFKNHVVLHDMDKTRTLLETQPIKYKYIPRM</sequence>